<dbReference type="Proteomes" id="UP001219525">
    <property type="component" value="Unassembled WGS sequence"/>
</dbReference>
<feature type="region of interest" description="Disordered" evidence="1">
    <location>
        <begin position="773"/>
        <end position="809"/>
    </location>
</feature>
<protein>
    <submittedName>
        <fullName evidence="2">Ribonuclease H-like domain-containing protein</fullName>
    </submittedName>
</protein>
<name>A0AAD6V8W9_9AGAR</name>
<keyword evidence="3" id="KW-1185">Reference proteome</keyword>
<dbReference type="InterPro" id="IPR012337">
    <property type="entry name" value="RNaseH-like_sf"/>
</dbReference>
<feature type="compositionally biased region" description="Acidic residues" evidence="1">
    <location>
        <begin position="125"/>
        <end position="135"/>
    </location>
</feature>
<feature type="compositionally biased region" description="Basic and acidic residues" evidence="1">
    <location>
        <begin position="773"/>
        <end position="782"/>
    </location>
</feature>
<comment type="caution">
    <text evidence="2">The sequence shown here is derived from an EMBL/GenBank/DDBJ whole genome shotgun (WGS) entry which is preliminary data.</text>
</comment>
<feature type="compositionally biased region" description="Pro residues" evidence="1">
    <location>
        <begin position="793"/>
        <end position="802"/>
    </location>
</feature>
<gene>
    <name evidence="2" type="ORF">GGX14DRAFT_399281</name>
</gene>
<dbReference type="EMBL" id="JARJCW010000053">
    <property type="protein sequence ID" value="KAJ7202919.1"/>
    <property type="molecule type" value="Genomic_DNA"/>
</dbReference>
<sequence length="873" mass="98307">MPPKQAEIWNTFHRSDDKPNGSHHRATHWRCIDAERPSTAAIDVDLGSDWDLMKEEEWFMTALASALSKKKDVNGEKGAMAGHLRKCEFTTSEEKALAARAAPTKKEREEAEKRDKIKRKQPGGGEEDVEADDEGPGGSRKGKKRKLVQAVETSFSQSTLKVYRGNDIPFSEDQKSGIARQTLRATQSANLPERWTSDPEVMKLFMMLRSRAMDAIPSRRQLGGTLLAQAAAEIDAKIAAQVKGQDVLMCTDGWRTNRKDAVGGVTLTHKFKDGESLKRQFEEMIDEAENRLGCYVIAFLTDNDGGSKKGRILLAAARLYLLVFPCCSHQGQLILGDYLKENKEAAKLMGELIDFVNWLNSHDKVRAIFDTRQQVTVGKILAYLLPNLTRWTTHLVAAIRFDFLKIPIRAAILNDRDAIVKAQIGAETNPRKRQALEDDAVHYCDLVESNTWWDKLRNTVIPDLEHICYLTNIAQSDHVRPDQFLLALGGLFLHFHGFSGRTKSAERALGQRMCKRIEKRFKELDQVVFVLALILNPFEKLSRFGDKAHIDVFKISTELIKLFERMSSCPPKLPRSAAEQTEFDSKLKEKVQAVNIVFMQYLSETGPFESWFAEGSPQRESFHKIHADNPIPFWEMLQTNKAVLPLANFALQLLHLVVNQAGLERLFSDFTNKKNKKRNRLGLKKMGQQATVTRYIHDEQKAEGLVEDRAGRKNHADSRVQELLSVPRYADAILSDTDDSDNEGEKKSVVVRTSAAWRKQVAEWQAEVQELDRVSDDLSDVDRAEDDDEDLPPNIPIPPPNAVPAGRGRAPRSWFPTTLATLFGGVIDNPITLARREKVVSEESLYMELLAAEHSDEEPDAGAQEGSGDDYEG</sequence>
<dbReference type="SUPFAM" id="SSF53098">
    <property type="entry name" value="Ribonuclease H-like"/>
    <property type="match status" value="1"/>
</dbReference>
<feature type="compositionally biased region" description="Basic and acidic residues" evidence="1">
    <location>
        <begin position="104"/>
        <end position="115"/>
    </location>
</feature>
<organism evidence="2 3">
    <name type="scientific">Mycena pura</name>
    <dbReference type="NCBI Taxonomy" id="153505"/>
    <lineage>
        <taxon>Eukaryota</taxon>
        <taxon>Fungi</taxon>
        <taxon>Dikarya</taxon>
        <taxon>Basidiomycota</taxon>
        <taxon>Agaricomycotina</taxon>
        <taxon>Agaricomycetes</taxon>
        <taxon>Agaricomycetidae</taxon>
        <taxon>Agaricales</taxon>
        <taxon>Marasmiineae</taxon>
        <taxon>Mycenaceae</taxon>
        <taxon>Mycena</taxon>
    </lineage>
</organism>
<accession>A0AAD6V8W9</accession>
<proteinExistence type="predicted"/>
<evidence type="ECO:0000313" key="3">
    <source>
        <dbReference type="Proteomes" id="UP001219525"/>
    </source>
</evidence>
<evidence type="ECO:0000313" key="2">
    <source>
        <dbReference type="EMBL" id="KAJ7202919.1"/>
    </source>
</evidence>
<feature type="region of interest" description="Disordered" evidence="1">
    <location>
        <begin position="851"/>
        <end position="873"/>
    </location>
</feature>
<reference evidence="2" key="1">
    <citation type="submission" date="2023-03" db="EMBL/GenBank/DDBJ databases">
        <title>Massive genome expansion in bonnet fungi (Mycena s.s.) driven by repeated elements and novel gene families across ecological guilds.</title>
        <authorList>
            <consortium name="Lawrence Berkeley National Laboratory"/>
            <person name="Harder C.B."/>
            <person name="Miyauchi S."/>
            <person name="Viragh M."/>
            <person name="Kuo A."/>
            <person name="Thoen E."/>
            <person name="Andreopoulos B."/>
            <person name="Lu D."/>
            <person name="Skrede I."/>
            <person name="Drula E."/>
            <person name="Henrissat B."/>
            <person name="Morin E."/>
            <person name="Kohler A."/>
            <person name="Barry K."/>
            <person name="LaButti K."/>
            <person name="Morin E."/>
            <person name="Salamov A."/>
            <person name="Lipzen A."/>
            <person name="Mereny Z."/>
            <person name="Hegedus B."/>
            <person name="Baldrian P."/>
            <person name="Stursova M."/>
            <person name="Weitz H."/>
            <person name="Taylor A."/>
            <person name="Grigoriev I.V."/>
            <person name="Nagy L.G."/>
            <person name="Martin F."/>
            <person name="Kauserud H."/>
        </authorList>
    </citation>
    <scope>NUCLEOTIDE SEQUENCE</scope>
    <source>
        <strain evidence="2">9144</strain>
    </source>
</reference>
<feature type="region of interest" description="Disordered" evidence="1">
    <location>
        <begin position="95"/>
        <end position="149"/>
    </location>
</feature>
<dbReference type="AlphaFoldDB" id="A0AAD6V8W9"/>
<evidence type="ECO:0000256" key="1">
    <source>
        <dbReference type="SAM" id="MobiDB-lite"/>
    </source>
</evidence>